<dbReference type="Proteomes" id="UP000184387">
    <property type="component" value="Unassembled WGS sequence"/>
</dbReference>
<proteinExistence type="predicted"/>
<dbReference type="RefSeq" id="WP_073133478.1">
    <property type="nucleotide sequence ID" value="NZ_FQZF01000008.1"/>
</dbReference>
<reference evidence="2 3" key="1">
    <citation type="submission" date="2016-11" db="EMBL/GenBank/DDBJ databases">
        <authorList>
            <person name="Jaros S."/>
            <person name="Januszkiewicz K."/>
            <person name="Wedrychowicz H."/>
        </authorList>
    </citation>
    <scope>NUCLEOTIDE SEQUENCE [LARGE SCALE GENOMIC DNA]</scope>
    <source>
        <strain evidence="2 3">DSM 14916</strain>
    </source>
</reference>
<dbReference type="OrthoDB" id="8478256at2"/>
<accession>A0A1M6G6M3</accession>
<dbReference type="Pfam" id="PF11233">
    <property type="entry name" value="DUF3035"/>
    <property type="match status" value="1"/>
</dbReference>
<organism evidence="2 3">
    <name type="scientific">Muricoccus roseus</name>
    <dbReference type="NCBI Taxonomy" id="198092"/>
    <lineage>
        <taxon>Bacteria</taxon>
        <taxon>Pseudomonadati</taxon>
        <taxon>Pseudomonadota</taxon>
        <taxon>Alphaproteobacteria</taxon>
        <taxon>Acetobacterales</taxon>
        <taxon>Roseomonadaceae</taxon>
        <taxon>Muricoccus</taxon>
    </lineage>
</organism>
<evidence type="ECO:0000256" key="1">
    <source>
        <dbReference type="SAM" id="MobiDB-lite"/>
    </source>
</evidence>
<dbReference type="PROSITE" id="PS51257">
    <property type="entry name" value="PROKAR_LIPOPROTEIN"/>
    <property type="match status" value="1"/>
</dbReference>
<sequence length="187" mass="20280">MSPRPLLLAPLLLLAACGNDTSRMLGLTRDAPDEFQVVTRAPLSIPSSLGSLPPPRPGAARPQELSARERGEITLAPATLLGEGRSDRPSGAESALIAQASQSAGIGATPGNIRRQVDEEALRLERPQRSLVERMMFWQEAPRPGTVLDPEREARRLRENAALGRSPEEGETPIIQRRQRGLLDGLF</sequence>
<feature type="region of interest" description="Disordered" evidence="1">
    <location>
        <begin position="46"/>
        <end position="65"/>
    </location>
</feature>
<name>A0A1M6G6M3_9PROT</name>
<dbReference type="AlphaFoldDB" id="A0A1M6G6M3"/>
<evidence type="ECO:0008006" key="4">
    <source>
        <dbReference type="Google" id="ProtNLM"/>
    </source>
</evidence>
<protein>
    <recommendedName>
        <fullName evidence="4">Beta-barrel assembly machine subunit BamF</fullName>
    </recommendedName>
</protein>
<dbReference type="EMBL" id="FQZF01000008">
    <property type="protein sequence ID" value="SHJ05605.1"/>
    <property type="molecule type" value="Genomic_DNA"/>
</dbReference>
<dbReference type="InterPro" id="IPR021395">
    <property type="entry name" value="DUF3035"/>
</dbReference>
<evidence type="ECO:0000313" key="2">
    <source>
        <dbReference type="EMBL" id="SHJ05605.1"/>
    </source>
</evidence>
<dbReference type="STRING" id="198092.SAMN02745194_01633"/>
<feature type="region of interest" description="Disordered" evidence="1">
    <location>
        <begin position="75"/>
        <end position="94"/>
    </location>
</feature>
<evidence type="ECO:0000313" key="3">
    <source>
        <dbReference type="Proteomes" id="UP000184387"/>
    </source>
</evidence>
<gene>
    <name evidence="2" type="ORF">SAMN02745194_01633</name>
</gene>
<keyword evidence="3" id="KW-1185">Reference proteome</keyword>